<evidence type="ECO:0000256" key="3">
    <source>
        <dbReference type="ARBA" id="ARBA00026121"/>
    </source>
</evidence>
<keyword evidence="4" id="KW-0812">Transmembrane</keyword>
<evidence type="ECO:0000313" key="6">
    <source>
        <dbReference type="EMBL" id="THD27960.1"/>
    </source>
</evidence>
<evidence type="ECO:0000256" key="1">
    <source>
        <dbReference type="ARBA" id="ARBA00022598"/>
    </source>
</evidence>
<keyword evidence="4" id="KW-1133">Transmembrane helix</keyword>
<dbReference type="PANTHER" id="PTHR43272:SF107">
    <property type="entry name" value="LONG-CHAIN-FATTY-ACID--COA LIGASE 5"/>
    <property type="match status" value="1"/>
</dbReference>
<gene>
    <name evidence="6" type="ORF">D915_001275</name>
</gene>
<protein>
    <recommendedName>
        <fullName evidence="3">long-chain-fatty-acid--CoA ligase</fullName>
        <ecNumber evidence="3">6.2.1.3</ecNumber>
    </recommendedName>
</protein>
<organism evidence="6 7">
    <name type="scientific">Fasciola hepatica</name>
    <name type="common">Liver fluke</name>
    <dbReference type="NCBI Taxonomy" id="6192"/>
    <lineage>
        <taxon>Eukaryota</taxon>
        <taxon>Metazoa</taxon>
        <taxon>Spiralia</taxon>
        <taxon>Lophotrochozoa</taxon>
        <taxon>Platyhelminthes</taxon>
        <taxon>Trematoda</taxon>
        <taxon>Digenea</taxon>
        <taxon>Plagiorchiida</taxon>
        <taxon>Echinostomata</taxon>
        <taxon>Echinostomatoidea</taxon>
        <taxon>Fasciolidae</taxon>
        <taxon>Fasciola</taxon>
    </lineage>
</organism>
<dbReference type="GO" id="GO:0005783">
    <property type="term" value="C:endoplasmic reticulum"/>
    <property type="evidence" value="ECO:0007669"/>
    <property type="project" value="TreeGrafter"/>
</dbReference>
<feature type="domain" description="AMP-dependent synthetase/ligase" evidence="5">
    <location>
        <begin position="146"/>
        <end position="548"/>
    </location>
</feature>
<evidence type="ECO:0000256" key="4">
    <source>
        <dbReference type="SAM" id="Phobius"/>
    </source>
</evidence>
<keyword evidence="4" id="KW-0472">Membrane</keyword>
<evidence type="ECO:0000256" key="2">
    <source>
        <dbReference type="ARBA" id="ARBA00022832"/>
    </source>
</evidence>
<dbReference type="AlphaFoldDB" id="A0A4E0S3R9"/>
<evidence type="ECO:0000313" key="7">
    <source>
        <dbReference type="Proteomes" id="UP000230066"/>
    </source>
</evidence>
<dbReference type="InterPro" id="IPR000873">
    <property type="entry name" value="AMP-dep_synth/lig_dom"/>
</dbReference>
<keyword evidence="2" id="KW-0276">Fatty acid metabolism</keyword>
<dbReference type="Gene3D" id="3.40.50.12780">
    <property type="entry name" value="N-terminal domain of ligase-like"/>
    <property type="match status" value="1"/>
</dbReference>
<dbReference type="Pfam" id="PF00501">
    <property type="entry name" value="AMP-binding"/>
    <property type="match status" value="1"/>
</dbReference>
<keyword evidence="1 6" id="KW-0436">Ligase</keyword>
<reference evidence="6" key="1">
    <citation type="submission" date="2019-03" db="EMBL/GenBank/DDBJ databases">
        <title>Improved annotation for the trematode Fasciola hepatica.</title>
        <authorList>
            <person name="Choi Y.-J."/>
            <person name="Martin J."/>
            <person name="Mitreva M."/>
        </authorList>
    </citation>
    <scope>NUCLEOTIDE SEQUENCE [LARGE SCALE GENOMIC DNA]</scope>
</reference>
<keyword evidence="7" id="KW-1185">Reference proteome</keyword>
<dbReference type="EMBL" id="JXXN02000274">
    <property type="protein sequence ID" value="THD27960.1"/>
    <property type="molecule type" value="Genomic_DNA"/>
</dbReference>
<name>A0A4E0S3R9_FASHE</name>
<dbReference type="PANTHER" id="PTHR43272">
    <property type="entry name" value="LONG-CHAIN-FATTY-ACID--COA LIGASE"/>
    <property type="match status" value="1"/>
</dbReference>
<dbReference type="SUPFAM" id="SSF56801">
    <property type="entry name" value="Acetyl-CoA synthetase-like"/>
    <property type="match status" value="1"/>
</dbReference>
<dbReference type="EC" id="6.2.1.3" evidence="3"/>
<dbReference type="GO" id="GO:0016020">
    <property type="term" value="C:membrane"/>
    <property type="evidence" value="ECO:0007669"/>
    <property type="project" value="TreeGrafter"/>
</dbReference>
<dbReference type="InterPro" id="IPR042099">
    <property type="entry name" value="ANL_N_sf"/>
</dbReference>
<sequence length="734" mass="82889">MTRRLCRFLGSVPEISQRFPFCKYVLIFLRKLTRRSLLFLVTMTFKEVLYSSNLFVSVIFGVATVITLLVIKLQKMKTKLSDTFHPSAHLKCQSVIIDDKKHSRTAAVERKHPELNELKTTKEIFRHALEVARNHNCFGWRTDFNSPPKWITYEEAYQTIQLIGSALVYLNEPNNEGNHFVGICGRNSPEWVFTQHACGNYGLVTVPLYDTLGDEAIVHIINQTELRMAVCDTAGRARNLLKCSAKPLKQIVVWKNDSDLIKLRSEQNDFPIISFEELLEIGRNHLVSEKDVQADDLFLICYTSGTTDLPKGVFYTHKQFMNCIARCRESLDDTFSEAVFQNHLSYLPLSHVMEQFLMNVALFYGSSVAFLTKNISGLSNDLAFYRPTVFCAVPRIYCRIYSDTVKGCTSRFSRWLLDYSVQQKLKEQKRGIYTRYGLLDYLFFKQIRKQMGDRVKVVVSGSAPLQPEVLNFLKAAFSCPVLEGYGSTETGGLVCCSLTGDTTTGHVGALCVGVTAKLVDVPDMDILVTRDGMGEVCILSDGITSGYYRDEAKTKELFDDEGFIRTGDVGMWTESGALKIVDRCKNMFKLSQGEYVAPERVENIYLTSPLINCIYVEGKSLHAFTVGVVVPNWSVLRSRLTEKVHANSGLQRSSQPTNTDLCADKRVRNLILSELHAVGKQKGLKGFEQVKVVHVAVEPFTVDNGLLTPTMKLSRPAVRRRYAKLVDDMYASTN</sequence>
<dbReference type="Proteomes" id="UP000230066">
    <property type="component" value="Unassembled WGS sequence"/>
</dbReference>
<proteinExistence type="predicted"/>
<dbReference type="GO" id="GO:0004467">
    <property type="term" value="F:long-chain fatty acid-CoA ligase activity"/>
    <property type="evidence" value="ECO:0007669"/>
    <property type="project" value="UniProtKB-EC"/>
</dbReference>
<keyword evidence="2" id="KW-0443">Lipid metabolism</keyword>
<comment type="caution">
    <text evidence="6">The sequence shown here is derived from an EMBL/GenBank/DDBJ whole genome shotgun (WGS) entry which is preliminary data.</text>
</comment>
<accession>A0A4E0S3R9</accession>
<feature type="transmembrane region" description="Helical" evidence="4">
    <location>
        <begin position="48"/>
        <end position="71"/>
    </location>
</feature>
<evidence type="ECO:0000259" key="5">
    <source>
        <dbReference type="Pfam" id="PF00501"/>
    </source>
</evidence>